<dbReference type="Gene3D" id="2.40.50.100">
    <property type="match status" value="1"/>
</dbReference>
<dbReference type="PANTHER" id="PTHR30469">
    <property type="entry name" value="MULTIDRUG RESISTANCE PROTEIN MDTA"/>
    <property type="match status" value="1"/>
</dbReference>
<reference evidence="6" key="1">
    <citation type="journal article" date="2019" name="Int. J. Syst. Evol. Microbiol.">
        <title>The Global Catalogue of Microorganisms (GCM) 10K type strain sequencing project: providing services to taxonomists for standard genome sequencing and annotation.</title>
        <authorList>
            <consortium name="The Broad Institute Genomics Platform"/>
            <consortium name="The Broad Institute Genome Sequencing Center for Infectious Disease"/>
            <person name="Wu L."/>
            <person name="Ma J."/>
        </authorList>
    </citation>
    <scope>NUCLEOTIDE SEQUENCE [LARGE SCALE GENOMIC DNA]</scope>
    <source>
        <strain evidence="6">CGMCC 1.12750</strain>
    </source>
</reference>
<evidence type="ECO:0000256" key="1">
    <source>
        <dbReference type="ARBA" id="ARBA00009477"/>
    </source>
</evidence>
<evidence type="ECO:0000256" key="2">
    <source>
        <dbReference type="SAM" id="Coils"/>
    </source>
</evidence>
<organism evidence="5 6">
    <name type="scientific">Plastorhodobacter daqingensis</name>
    <dbReference type="NCBI Taxonomy" id="1387281"/>
    <lineage>
        <taxon>Bacteria</taxon>
        <taxon>Pseudomonadati</taxon>
        <taxon>Pseudomonadota</taxon>
        <taxon>Alphaproteobacteria</taxon>
        <taxon>Rhodobacterales</taxon>
        <taxon>Paracoccaceae</taxon>
        <taxon>Plastorhodobacter</taxon>
    </lineage>
</organism>
<dbReference type="Pfam" id="PF25954">
    <property type="entry name" value="Beta-barrel_RND_2"/>
    <property type="match status" value="1"/>
</dbReference>
<dbReference type="InterPro" id="IPR058792">
    <property type="entry name" value="Beta-barrel_RND_2"/>
</dbReference>
<dbReference type="PANTHER" id="PTHR30469:SF29">
    <property type="entry name" value="BLR2860 PROTEIN"/>
    <property type="match status" value="1"/>
</dbReference>
<dbReference type="Gene3D" id="1.10.287.470">
    <property type="entry name" value="Helix hairpin bin"/>
    <property type="match status" value="1"/>
</dbReference>
<evidence type="ECO:0000313" key="6">
    <source>
        <dbReference type="Proteomes" id="UP001596516"/>
    </source>
</evidence>
<name>A0ABW2UPB7_9RHOB</name>
<feature type="domain" description="CusB-like beta-barrel" evidence="4">
    <location>
        <begin position="226"/>
        <end position="293"/>
    </location>
</feature>
<keyword evidence="3" id="KW-0472">Membrane</keyword>
<comment type="caution">
    <text evidence="5">The sequence shown here is derived from an EMBL/GenBank/DDBJ whole genome shotgun (WGS) entry which is preliminary data.</text>
</comment>
<evidence type="ECO:0000259" key="4">
    <source>
        <dbReference type="Pfam" id="PF25954"/>
    </source>
</evidence>
<dbReference type="EMBL" id="JBHTFQ010000006">
    <property type="protein sequence ID" value="MFC7705052.1"/>
    <property type="molecule type" value="Genomic_DNA"/>
</dbReference>
<feature type="coiled-coil region" evidence="2">
    <location>
        <begin position="129"/>
        <end position="187"/>
    </location>
</feature>
<dbReference type="Gene3D" id="2.40.30.170">
    <property type="match status" value="1"/>
</dbReference>
<dbReference type="Proteomes" id="UP001596516">
    <property type="component" value="Unassembled WGS sequence"/>
</dbReference>
<gene>
    <name evidence="5" type="ORF">ACFQXB_12670</name>
</gene>
<comment type="similarity">
    <text evidence="1">Belongs to the membrane fusion protein (MFP) (TC 8.A.1) family.</text>
</comment>
<keyword evidence="3" id="KW-0812">Transmembrane</keyword>
<keyword evidence="6" id="KW-1185">Reference proteome</keyword>
<proteinExistence type="inferred from homology"/>
<dbReference type="RefSeq" id="WP_377404594.1">
    <property type="nucleotide sequence ID" value="NZ_JBHTFQ010000006.1"/>
</dbReference>
<feature type="transmembrane region" description="Helical" evidence="3">
    <location>
        <begin position="6"/>
        <end position="21"/>
    </location>
</feature>
<evidence type="ECO:0000256" key="3">
    <source>
        <dbReference type="SAM" id="Phobius"/>
    </source>
</evidence>
<evidence type="ECO:0000313" key="5">
    <source>
        <dbReference type="EMBL" id="MFC7705052.1"/>
    </source>
</evidence>
<accession>A0ABW2UPB7</accession>
<sequence>MRFFPILTAVLVTISLYLLVIERPQLMRMARVVPPPATEPAPAAAAQPGTTGASELPEGRLVGVVAAQSTARPVDTAVLLRGRTEAARAVEVRAETTAQVVSEPLRRGAMVAAGDLLCELSPGTRTAALLEAEARLAEAEINFRAADQLAAGGFASETRAAGARAALQTAQAAVEAAQTEIARLRITAPFDGTLESDAAETGSLLQAGGLCATVIQLDPIRLVGFVPETEVARVEIGAPAGARLVSGTELRGTVSFQSRSADPATRTFRVEVQVPNPDLAIRDGQTAEIVIGAAGVGAHLLPASALTLDDSGRLGLRIVTDDPAGGQIAGFAPVSVLRDSPQGVWVTGLPDSVAVIVVGQEYVTDGTRLAVTWRELQP</sequence>
<dbReference type="NCBIfam" id="TIGR01730">
    <property type="entry name" value="RND_mfp"/>
    <property type="match status" value="1"/>
</dbReference>
<protein>
    <submittedName>
        <fullName evidence="5">Efflux RND transporter periplasmic adaptor subunit</fullName>
    </submittedName>
</protein>
<dbReference type="InterPro" id="IPR006143">
    <property type="entry name" value="RND_pump_MFP"/>
</dbReference>
<dbReference type="SUPFAM" id="SSF111369">
    <property type="entry name" value="HlyD-like secretion proteins"/>
    <property type="match status" value="1"/>
</dbReference>
<keyword evidence="2" id="KW-0175">Coiled coil</keyword>
<keyword evidence="3" id="KW-1133">Transmembrane helix</keyword>